<dbReference type="SUPFAM" id="SSF50156">
    <property type="entry name" value="PDZ domain-like"/>
    <property type="match status" value="1"/>
</dbReference>
<feature type="compositionally biased region" description="Low complexity" evidence="1">
    <location>
        <begin position="121"/>
        <end position="143"/>
    </location>
</feature>
<dbReference type="PaxDb" id="55529-EKX47980"/>
<organism evidence="3">
    <name type="scientific">Guillardia theta (strain CCMP2712)</name>
    <name type="common">Cryptophyte</name>
    <dbReference type="NCBI Taxonomy" id="905079"/>
    <lineage>
        <taxon>Eukaryota</taxon>
        <taxon>Cryptophyceae</taxon>
        <taxon>Pyrenomonadales</taxon>
        <taxon>Geminigeraceae</taxon>
        <taxon>Guillardia</taxon>
    </lineage>
</organism>
<evidence type="ECO:0000313" key="5">
    <source>
        <dbReference type="Proteomes" id="UP000011087"/>
    </source>
</evidence>
<dbReference type="AlphaFoldDB" id="L1JIQ8"/>
<dbReference type="EMBL" id="JH992987">
    <property type="protein sequence ID" value="EKX47980.1"/>
    <property type="molecule type" value="Genomic_DNA"/>
</dbReference>
<name>L1JIQ8_GUITC</name>
<keyword evidence="5" id="KW-1185">Reference proteome</keyword>
<dbReference type="Proteomes" id="UP000011087">
    <property type="component" value="Unassembled WGS sequence"/>
</dbReference>
<evidence type="ECO:0000259" key="2">
    <source>
        <dbReference type="PROSITE" id="PS50106"/>
    </source>
</evidence>
<dbReference type="Gene3D" id="2.30.42.10">
    <property type="match status" value="1"/>
</dbReference>
<dbReference type="GeneID" id="17304751"/>
<reference evidence="3 5" key="1">
    <citation type="journal article" date="2012" name="Nature">
        <title>Algal genomes reveal evolutionary mosaicism and the fate of nucleomorphs.</title>
        <authorList>
            <consortium name="DOE Joint Genome Institute"/>
            <person name="Curtis B.A."/>
            <person name="Tanifuji G."/>
            <person name="Burki F."/>
            <person name="Gruber A."/>
            <person name="Irimia M."/>
            <person name="Maruyama S."/>
            <person name="Arias M.C."/>
            <person name="Ball S.G."/>
            <person name="Gile G.H."/>
            <person name="Hirakawa Y."/>
            <person name="Hopkins J.F."/>
            <person name="Kuo A."/>
            <person name="Rensing S.A."/>
            <person name="Schmutz J."/>
            <person name="Symeonidi A."/>
            <person name="Elias M."/>
            <person name="Eveleigh R.J."/>
            <person name="Herman E.K."/>
            <person name="Klute M.J."/>
            <person name="Nakayama T."/>
            <person name="Obornik M."/>
            <person name="Reyes-Prieto A."/>
            <person name="Armbrust E.V."/>
            <person name="Aves S.J."/>
            <person name="Beiko R.G."/>
            <person name="Coutinho P."/>
            <person name="Dacks J.B."/>
            <person name="Durnford D.G."/>
            <person name="Fast N.M."/>
            <person name="Green B.R."/>
            <person name="Grisdale C.J."/>
            <person name="Hempel F."/>
            <person name="Henrissat B."/>
            <person name="Hoppner M.P."/>
            <person name="Ishida K."/>
            <person name="Kim E."/>
            <person name="Koreny L."/>
            <person name="Kroth P.G."/>
            <person name="Liu Y."/>
            <person name="Malik S.B."/>
            <person name="Maier U.G."/>
            <person name="McRose D."/>
            <person name="Mock T."/>
            <person name="Neilson J.A."/>
            <person name="Onodera N.T."/>
            <person name="Poole A.M."/>
            <person name="Pritham E.J."/>
            <person name="Richards T.A."/>
            <person name="Rocap G."/>
            <person name="Roy S.W."/>
            <person name="Sarai C."/>
            <person name="Schaack S."/>
            <person name="Shirato S."/>
            <person name="Slamovits C.H."/>
            <person name="Spencer D.F."/>
            <person name="Suzuki S."/>
            <person name="Worden A.Z."/>
            <person name="Zauner S."/>
            <person name="Barry K."/>
            <person name="Bell C."/>
            <person name="Bharti A.K."/>
            <person name="Crow J.A."/>
            <person name="Grimwood J."/>
            <person name="Kramer R."/>
            <person name="Lindquist E."/>
            <person name="Lucas S."/>
            <person name="Salamov A."/>
            <person name="McFadden G.I."/>
            <person name="Lane C.E."/>
            <person name="Keeling P.J."/>
            <person name="Gray M.W."/>
            <person name="Grigoriev I.V."/>
            <person name="Archibald J.M."/>
        </authorList>
    </citation>
    <scope>NUCLEOTIDE SEQUENCE</scope>
    <source>
        <strain evidence="3 5">CCMP2712</strain>
    </source>
</reference>
<dbReference type="EnsemblProtists" id="EKX47980">
    <property type="protein sequence ID" value="EKX47980"/>
    <property type="gene ID" value="GUITHDRAFT_136947"/>
</dbReference>
<proteinExistence type="predicted"/>
<feature type="domain" description="PDZ" evidence="2">
    <location>
        <begin position="1"/>
        <end position="97"/>
    </location>
</feature>
<evidence type="ECO:0000313" key="3">
    <source>
        <dbReference type="EMBL" id="EKX47980.1"/>
    </source>
</evidence>
<dbReference type="InterPro" id="IPR001478">
    <property type="entry name" value="PDZ"/>
</dbReference>
<protein>
    <recommendedName>
        <fullName evidence="2">PDZ domain-containing protein</fullName>
    </recommendedName>
</protein>
<gene>
    <name evidence="3" type="ORF">GUITHDRAFT_136947</name>
</gene>
<evidence type="ECO:0000256" key="1">
    <source>
        <dbReference type="SAM" id="MobiDB-lite"/>
    </source>
</evidence>
<accession>L1JIQ8</accession>
<reference evidence="4" key="3">
    <citation type="submission" date="2016-03" db="UniProtKB">
        <authorList>
            <consortium name="EnsemblProtists"/>
        </authorList>
    </citation>
    <scope>IDENTIFICATION</scope>
</reference>
<dbReference type="InterPro" id="IPR036034">
    <property type="entry name" value="PDZ_sf"/>
</dbReference>
<sequence length="289" mass="32111">MTLLQGIHENESGVGLILHADAVGSHLVVRQVLPHSSAKLQDVQVGDEILAIDGISLSRDHMVPGGRSPLVGRDAKDMTVLLKRNNRILSKRLSRAYNMYRSFSQESIIHCMPPPGRGSRRCGSSSSNERGVSIRSLSELSSSTYGMRGNEDSSLPPRPLPLKQPGRYSQPVNQARMGGKRASTLRHPLRTLTNQLVPREQLDHSRDGAGRVLRTPGRRNIRRNSRLSEGFKTYAMEKILHGNRTSNFSDGYNSDSSLPSCYSDSAIDMDLNLTGENIVCEQQMPWFHR</sequence>
<dbReference type="PROSITE" id="PS50106">
    <property type="entry name" value="PDZ"/>
    <property type="match status" value="1"/>
</dbReference>
<dbReference type="RefSeq" id="XP_005834960.1">
    <property type="nucleotide sequence ID" value="XM_005834903.1"/>
</dbReference>
<reference evidence="5" key="2">
    <citation type="submission" date="2012-11" db="EMBL/GenBank/DDBJ databases">
        <authorList>
            <person name="Kuo A."/>
            <person name="Curtis B.A."/>
            <person name="Tanifuji G."/>
            <person name="Burki F."/>
            <person name="Gruber A."/>
            <person name="Irimia M."/>
            <person name="Maruyama S."/>
            <person name="Arias M.C."/>
            <person name="Ball S.G."/>
            <person name="Gile G.H."/>
            <person name="Hirakawa Y."/>
            <person name="Hopkins J.F."/>
            <person name="Rensing S.A."/>
            <person name="Schmutz J."/>
            <person name="Symeonidi A."/>
            <person name="Elias M."/>
            <person name="Eveleigh R.J."/>
            <person name="Herman E.K."/>
            <person name="Klute M.J."/>
            <person name="Nakayama T."/>
            <person name="Obornik M."/>
            <person name="Reyes-Prieto A."/>
            <person name="Armbrust E.V."/>
            <person name="Aves S.J."/>
            <person name="Beiko R.G."/>
            <person name="Coutinho P."/>
            <person name="Dacks J.B."/>
            <person name="Durnford D.G."/>
            <person name="Fast N.M."/>
            <person name="Green B.R."/>
            <person name="Grisdale C."/>
            <person name="Hempe F."/>
            <person name="Henrissat B."/>
            <person name="Hoppner M.P."/>
            <person name="Ishida K.-I."/>
            <person name="Kim E."/>
            <person name="Koreny L."/>
            <person name="Kroth P.G."/>
            <person name="Liu Y."/>
            <person name="Malik S.-B."/>
            <person name="Maier U.G."/>
            <person name="McRose D."/>
            <person name="Mock T."/>
            <person name="Neilson J.A."/>
            <person name="Onodera N.T."/>
            <person name="Poole A.M."/>
            <person name="Pritham E.J."/>
            <person name="Richards T.A."/>
            <person name="Rocap G."/>
            <person name="Roy S.W."/>
            <person name="Sarai C."/>
            <person name="Schaack S."/>
            <person name="Shirato S."/>
            <person name="Slamovits C.H."/>
            <person name="Spencer D.F."/>
            <person name="Suzuki S."/>
            <person name="Worden A.Z."/>
            <person name="Zauner S."/>
            <person name="Barry K."/>
            <person name="Bell C."/>
            <person name="Bharti A.K."/>
            <person name="Crow J.A."/>
            <person name="Grimwood J."/>
            <person name="Kramer R."/>
            <person name="Lindquist E."/>
            <person name="Lucas S."/>
            <person name="Salamov A."/>
            <person name="McFadden G.I."/>
            <person name="Lane C.E."/>
            <person name="Keeling P.J."/>
            <person name="Gray M.W."/>
            <person name="Grigoriev I.V."/>
            <person name="Archibald J.M."/>
        </authorList>
    </citation>
    <scope>NUCLEOTIDE SEQUENCE</scope>
    <source>
        <strain evidence="5">CCMP2712</strain>
    </source>
</reference>
<feature type="region of interest" description="Disordered" evidence="1">
    <location>
        <begin position="111"/>
        <end position="182"/>
    </location>
</feature>
<dbReference type="HOGENOM" id="CLU_964569_0_0_1"/>
<evidence type="ECO:0000313" key="4">
    <source>
        <dbReference type="EnsemblProtists" id="EKX47980"/>
    </source>
</evidence>
<dbReference type="KEGG" id="gtt:GUITHDRAFT_136947"/>